<dbReference type="Proteomes" id="UP000282106">
    <property type="component" value="Unassembled WGS sequence"/>
</dbReference>
<dbReference type="SUPFAM" id="SSF52172">
    <property type="entry name" value="CheY-like"/>
    <property type="match status" value="1"/>
</dbReference>
<feature type="modified residue" description="4-aspartylphosphate" evidence="3">
    <location>
        <position position="48"/>
    </location>
</feature>
<dbReference type="EMBL" id="RJVO01000005">
    <property type="protein sequence ID" value="ROH89215.1"/>
    <property type="molecule type" value="Genomic_DNA"/>
</dbReference>
<dbReference type="AlphaFoldDB" id="A0A3N0V929"/>
<reference evidence="5 6" key="1">
    <citation type="submission" date="2018-10" db="EMBL/GenBank/DDBJ databases">
        <authorList>
            <person name="Chen W.-M."/>
        </authorList>
    </citation>
    <scope>NUCLEOTIDE SEQUENCE [LARGE SCALE GENOMIC DNA]</scope>
    <source>
        <strain evidence="5 6">THS-13</strain>
    </source>
</reference>
<dbReference type="InParanoid" id="A0A3N0V929"/>
<dbReference type="GO" id="GO:0000160">
    <property type="term" value="P:phosphorelay signal transduction system"/>
    <property type="evidence" value="ECO:0007669"/>
    <property type="project" value="UniProtKB-KW"/>
</dbReference>
<dbReference type="InterPro" id="IPR011006">
    <property type="entry name" value="CheY-like_superfamily"/>
</dbReference>
<proteinExistence type="predicted"/>
<dbReference type="PANTHER" id="PTHR44591:SF14">
    <property type="entry name" value="PROTEIN PILG"/>
    <property type="match status" value="1"/>
</dbReference>
<dbReference type="InterPro" id="IPR001789">
    <property type="entry name" value="Sig_transdc_resp-reg_receiver"/>
</dbReference>
<dbReference type="PROSITE" id="PS50110">
    <property type="entry name" value="RESPONSE_REGULATORY"/>
    <property type="match status" value="1"/>
</dbReference>
<dbReference type="SMART" id="SM00448">
    <property type="entry name" value="REC"/>
    <property type="match status" value="1"/>
</dbReference>
<evidence type="ECO:0000256" key="3">
    <source>
        <dbReference type="PROSITE-ProRule" id="PRU00169"/>
    </source>
</evidence>
<protein>
    <submittedName>
        <fullName evidence="5">Response regulator</fullName>
    </submittedName>
</protein>
<evidence type="ECO:0000313" key="5">
    <source>
        <dbReference type="EMBL" id="ROH89215.1"/>
    </source>
</evidence>
<keyword evidence="2" id="KW-0902">Two-component regulatory system</keyword>
<name>A0A3N0V929_9GAMM</name>
<accession>A0A3N0V929</accession>
<evidence type="ECO:0000256" key="2">
    <source>
        <dbReference type="ARBA" id="ARBA00023012"/>
    </source>
</evidence>
<keyword evidence="6" id="KW-1185">Reference proteome</keyword>
<gene>
    <name evidence="5" type="ORF">ED208_11545</name>
</gene>
<sequence length="119" mass="13047">MVIDDSQTIRRTAETLLVKEGYEVVTAADGFEALAKIADQKPDLIFIDIMMPRLDGYQACALIKGNAKYAATPVIMLSSKDGLFDRARGRIVGSDEYLTKPFTKDELLGAVKAYLKSGQ</sequence>
<evidence type="ECO:0000259" key="4">
    <source>
        <dbReference type="PROSITE" id="PS50110"/>
    </source>
</evidence>
<dbReference type="RefSeq" id="WP_123212236.1">
    <property type="nucleotide sequence ID" value="NZ_RJVO01000005.1"/>
</dbReference>
<feature type="domain" description="Response regulatory" evidence="4">
    <location>
        <begin position="1"/>
        <end position="115"/>
    </location>
</feature>
<dbReference type="Gene3D" id="3.40.50.2300">
    <property type="match status" value="1"/>
</dbReference>
<keyword evidence="1 3" id="KW-0597">Phosphoprotein</keyword>
<organism evidence="5 6">
    <name type="scientific">Stagnimonas aquatica</name>
    <dbReference type="NCBI Taxonomy" id="2689987"/>
    <lineage>
        <taxon>Bacteria</taxon>
        <taxon>Pseudomonadati</taxon>
        <taxon>Pseudomonadota</taxon>
        <taxon>Gammaproteobacteria</taxon>
        <taxon>Nevskiales</taxon>
        <taxon>Nevskiaceae</taxon>
        <taxon>Stagnimonas</taxon>
    </lineage>
</organism>
<evidence type="ECO:0000256" key="1">
    <source>
        <dbReference type="ARBA" id="ARBA00022553"/>
    </source>
</evidence>
<evidence type="ECO:0000313" key="6">
    <source>
        <dbReference type="Proteomes" id="UP000282106"/>
    </source>
</evidence>
<dbReference type="Pfam" id="PF00072">
    <property type="entry name" value="Response_reg"/>
    <property type="match status" value="1"/>
</dbReference>
<dbReference type="PANTHER" id="PTHR44591">
    <property type="entry name" value="STRESS RESPONSE REGULATOR PROTEIN 1"/>
    <property type="match status" value="1"/>
</dbReference>
<comment type="caution">
    <text evidence="5">The sequence shown here is derived from an EMBL/GenBank/DDBJ whole genome shotgun (WGS) entry which is preliminary data.</text>
</comment>
<dbReference type="InterPro" id="IPR050595">
    <property type="entry name" value="Bact_response_regulator"/>
</dbReference>